<dbReference type="GO" id="GO:0072583">
    <property type="term" value="P:clathrin-dependent endocytosis"/>
    <property type="evidence" value="ECO:0007669"/>
    <property type="project" value="InterPro"/>
</dbReference>
<comment type="caution">
    <text evidence="1">The sequence shown here is derived from an EMBL/GenBank/DDBJ whole genome shotgun (WGS) entry which is preliminary data.</text>
</comment>
<dbReference type="GO" id="GO:0005546">
    <property type="term" value="F:phosphatidylinositol-4,5-bisphosphate binding"/>
    <property type="evidence" value="ECO:0007669"/>
    <property type="project" value="TreeGrafter"/>
</dbReference>
<evidence type="ECO:0000313" key="1">
    <source>
        <dbReference type="EMBL" id="KAG6534721.1"/>
    </source>
</evidence>
<dbReference type="PANTHER" id="PTHR22951">
    <property type="entry name" value="CLATHRIN ASSEMBLY PROTEIN"/>
    <property type="match status" value="1"/>
</dbReference>
<name>A0A8J5IGL5_ZINOF</name>
<dbReference type="GO" id="GO:0032050">
    <property type="term" value="F:clathrin heavy chain binding"/>
    <property type="evidence" value="ECO:0007669"/>
    <property type="project" value="TreeGrafter"/>
</dbReference>
<dbReference type="GO" id="GO:0005905">
    <property type="term" value="C:clathrin-coated pit"/>
    <property type="evidence" value="ECO:0007669"/>
    <property type="project" value="TreeGrafter"/>
</dbReference>
<proteinExistence type="predicted"/>
<dbReference type="AlphaFoldDB" id="A0A8J5IGL5"/>
<dbReference type="EMBL" id="JACMSC010000002">
    <property type="protein sequence ID" value="KAG6534721.1"/>
    <property type="molecule type" value="Genomic_DNA"/>
</dbReference>
<dbReference type="GO" id="GO:0030136">
    <property type="term" value="C:clathrin-coated vesicle"/>
    <property type="evidence" value="ECO:0007669"/>
    <property type="project" value="TreeGrafter"/>
</dbReference>
<accession>A0A8J5IGL5</accession>
<dbReference type="InterPro" id="IPR045192">
    <property type="entry name" value="AP180-like"/>
</dbReference>
<dbReference type="GO" id="GO:0048268">
    <property type="term" value="P:clathrin coat assembly"/>
    <property type="evidence" value="ECO:0007669"/>
    <property type="project" value="InterPro"/>
</dbReference>
<dbReference type="GO" id="GO:0005545">
    <property type="term" value="F:1-phosphatidylinositol binding"/>
    <property type="evidence" value="ECO:0007669"/>
    <property type="project" value="TreeGrafter"/>
</dbReference>
<reference evidence="1 2" key="1">
    <citation type="submission" date="2020-08" db="EMBL/GenBank/DDBJ databases">
        <title>Plant Genome Project.</title>
        <authorList>
            <person name="Zhang R.-G."/>
        </authorList>
    </citation>
    <scope>NUCLEOTIDE SEQUENCE [LARGE SCALE GENOMIC DNA]</scope>
    <source>
        <tissue evidence="1">Rhizome</tissue>
    </source>
</reference>
<evidence type="ECO:0000313" key="2">
    <source>
        <dbReference type="Proteomes" id="UP000734854"/>
    </source>
</evidence>
<gene>
    <name evidence="1" type="ORF">ZIOFF_008624</name>
</gene>
<protein>
    <submittedName>
        <fullName evidence="1">Uncharacterized protein</fullName>
    </submittedName>
</protein>
<sequence length="326" mass="36420">MAAVKDKWSVYLIKTIVGRHHLRRRPEAEAAVVRATSHDEVSVDYKNARLTPRPWPPLLLRRRAALRPGRPPPFRSLQFSRPLLCLPFDLSDFRDRSSASPGFSAFVRTYFNFLDHRSLFSSLGTAVSSSPCATLEDDEDDLKGLERLEVLLDLPCRSYSLQRDLQRDRSIPHRRTRLGFGNADERVKRRWETGIRILRRAAAHSAQLSSYFYLCRTLGVLNAADLPRIEGIPKNDLDNLKVLMLGDAPTANAPAAEDEGKRAMAETDSATTISKKRELFDEDGHFENTAFLRSQGKSDQPAAAAATANPGPAIGPIQYGNLIDLS</sequence>
<keyword evidence="2" id="KW-1185">Reference proteome</keyword>
<organism evidence="1 2">
    <name type="scientific">Zingiber officinale</name>
    <name type="common">Ginger</name>
    <name type="synonym">Amomum zingiber</name>
    <dbReference type="NCBI Taxonomy" id="94328"/>
    <lineage>
        <taxon>Eukaryota</taxon>
        <taxon>Viridiplantae</taxon>
        <taxon>Streptophyta</taxon>
        <taxon>Embryophyta</taxon>
        <taxon>Tracheophyta</taxon>
        <taxon>Spermatophyta</taxon>
        <taxon>Magnoliopsida</taxon>
        <taxon>Liliopsida</taxon>
        <taxon>Zingiberales</taxon>
        <taxon>Zingiberaceae</taxon>
        <taxon>Zingiber</taxon>
    </lineage>
</organism>
<dbReference type="GO" id="GO:0006900">
    <property type="term" value="P:vesicle budding from membrane"/>
    <property type="evidence" value="ECO:0007669"/>
    <property type="project" value="TreeGrafter"/>
</dbReference>
<dbReference type="GO" id="GO:0000149">
    <property type="term" value="F:SNARE binding"/>
    <property type="evidence" value="ECO:0007669"/>
    <property type="project" value="TreeGrafter"/>
</dbReference>
<dbReference type="Proteomes" id="UP000734854">
    <property type="component" value="Unassembled WGS sequence"/>
</dbReference>
<dbReference type="PANTHER" id="PTHR22951:SF19">
    <property type="entry name" value="OS08G0467300 PROTEIN"/>
    <property type="match status" value="1"/>
</dbReference>